<keyword evidence="1" id="KW-0175">Coiled coil</keyword>
<protein>
    <recommendedName>
        <fullName evidence="2">Sacsin/Nov domain-containing protein</fullName>
    </recommendedName>
</protein>
<dbReference type="SUPFAM" id="SSF55874">
    <property type="entry name" value="ATPase domain of HSP90 chaperone/DNA topoisomerase II/histidine kinase"/>
    <property type="match status" value="2"/>
</dbReference>
<keyword evidence="4" id="KW-1185">Reference proteome</keyword>
<evidence type="ECO:0000313" key="4">
    <source>
        <dbReference type="Proteomes" id="UP001202961"/>
    </source>
</evidence>
<evidence type="ECO:0000256" key="1">
    <source>
        <dbReference type="SAM" id="Coils"/>
    </source>
</evidence>
<dbReference type="NCBIfam" id="NF047352">
    <property type="entry name" value="P_loop_sacsin"/>
    <property type="match status" value="1"/>
</dbReference>
<dbReference type="Proteomes" id="UP001202961">
    <property type="component" value="Unassembled WGS sequence"/>
</dbReference>
<evidence type="ECO:0000259" key="2">
    <source>
        <dbReference type="Pfam" id="PF25794"/>
    </source>
</evidence>
<dbReference type="RefSeq" id="WP_250929714.1">
    <property type="nucleotide sequence ID" value="NZ_JAMQBK010000039.1"/>
</dbReference>
<dbReference type="Pfam" id="PF25794">
    <property type="entry name" value="SACS"/>
    <property type="match status" value="1"/>
</dbReference>
<dbReference type="InterPro" id="IPR036890">
    <property type="entry name" value="HATPase_C_sf"/>
</dbReference>
<evidence type="ECO:0000313" key="3">
    <source>
        <dbReference type="EMBL" id="MCM2372089.1"/>
    </source>
</evidence>
<reference evidence="3 4" key="1">
    <citation type="journal article" date="2022" name="Syst. Appl. Microbiol.">
        <title>Rhodopirellula aestuarii sp. nov., a novel member of the genus Rhodopirellula isolated from brackish sediments collected in the Tagus River estuary, Portugal.</title>
        <authorList>
            <person name="Vitorino I.R."/>
            <person name="Klimek D."/>
            <person name="Calusinska M."/>
            <person name="Lobo-da-Cunha A."/>
            <person name="Vasconcelos V."/>
            <person name="Lage O.M."/>
        </authorList>
    </citation>
    <scope>NUCLEOTIDE SEQUENCE [LARGE SCALE GENOMIC DNA]</scope>
    <source>
        <strain evidence="3 4">ICT_H3.1</strain>
    </source>
</reference>
<gene>
    <name evidence="3" type="ORF">NB063_15900</name>
</gene>
<dbReference type="InterPro" id="IPR058210">
    <property type="entry name" value="SACS/Nov_dom"/>
</dbReference>
<dbReference type="PANTHER" id="PTHR15600">
    <property type="entry name" value="SACSIN"/>
    <property type="match status" value="1"/>
</dbReference>
<organism evidence="3 4">
    <name type="scientific">Aporhodopirellula aestuarii</name>
    <dbReference type="NCBI Taxonomy" id="2950107"/>
    <lineage>
        <taxon>Bacteria</taxon>
        <taxon>Pseudomonadati</taxon>
        <taxon>Planctomycetota</taxon>
        <taxon>Planctomycetia</taxon>
        <taxon>Pirellulales</taxon>
        <taxon>Pirellulaceae</taxon>
        <taxon>Aporhodopirellula</taxon>
    </lineage>
</organism>
<proteinExistence type="predicted"/>
<sequence>MANKGFIPSAAAFIRQIRQNLSEGRYAIGETGFPLIKELVQNADDAGAKNLHIGICDPPAGAAHPLLQSPGMFVINDGKFERNDGANIRRFGENTKSMDAAKIGKFGLGLKSIFHLCEAFFFFGQASDGESTKYVADVLNPWSDQTDGFHPEWDEFSDGDKRLLLTAMLKHFGGKKCFCLWIPLRQRDQVIDSEPVIKFYPGDSLPTWLSTSELSPEIGKLIPMLENLQSIRGWSGIGESATQEFEIALTEESGRRADFDQLDAAMPTSFHGNVRVKQGATATCTIEFATTELNPFDKKLDDLESDEHWPSDLGRDPETGNPRNIREKARQHAAVCASFRRSPKIPGSLSISWAVFLPLGEPEVIPIPDTNVDLSLFLHGYFFVDAGRNRPIGLHESRNTGDGLRDDEQLRHRWNQRLADIGTLPLMPNSLGALAGRGKSGLNDDELLVITRAISTSEFFKEFRNQVCSVNNWGLLWNADGSRSWRLFDSSSRICLMPDTPDRSLPSDLFPALSRTLSRTNVTAVGCPTLLNDGVETSWQPADVDQLIESVSPSETIRSSKQVDYLCDFLDLLAEGGELDSHADGLVRVFRQGFHDCGFVEVRKQGADVGRLLSFIPADRFLSLDLPEAFADTLIREMNQYDVGVVFVPLNLSLTVNSERVRLNSKGAVQILNALAKRQQSARDSGEREAVAILAAQLLHKVANLDEVLATVADLTLFTARDCRDRQDVLVSWNKLEKHRQNKTLFVTPSPRAYSLQKAIAGESVLLVSKECFEAILPDAPPSQCTQREIVETITRQSTPNLTRPGDRVEVLKTLLGFRPESGQSDAHRKVVRYLLHGEAAQFEAGAPLLITFADESDIWRRITHTSLGGQNSEWRLLNPVFMPLLSGDHLTAFSIKFIGAESTIPLIGEIGPAAFVGLEPSPDEYATLLKEIDDNDLCKRMPIHQDRNGIFVSIEEHCYWESDVSLPSGLVDSIKILCRSGDEATWRRQLEFTRVLDATAVIEIVLAQSELASHWKIILDSLADASDLSEDCRQQLKAKPWLPRRSGPPISPVDVIDLPLIANDVARLTSEFPEIFYEPGMLESELREHPEYASLGRSFFPSTETALSMLGELLNEDERNHVGPLNAEVFLHWKSVVSGMPEDLFACGDLIGNAADHYPSSTQQIFNQLAKADVAISEGRIKAFLDHLQQRHDREQSARRRDNLIAMFNDYLRLAVNIRGYQRALTDQLLPNEEGNWESANELCCHNDGIAVSSVLNASTESTLAPFMPVTLTSTGIPSLYNGLDDGREPEWSKIQPDLDEAGTRLRDYFEPWRDIVPNEQIGGFLSLLGDDPTIAELAEQYLGKNRTLEETRRKFGLLEMTAGGELEDGLTMMSKQRIVVETVTDANVKVMNLFGDQILVPRNTTPRNIFVGYGKRHYPFPHAVVNGARVLCFRLNEIDPRHQTESDLSTLLKDSAVKFIVNAYNSYEHQTSFGTAWDELSESDQLDISIAQERIIEHGFLILDQLGLRSDPQVSAILDSWDAADRLLAEQRSGAEGRSRDGRRNPDVELREAKNALREVLENNQDVQTRILEAIKQRVAEYYQYTEAAVPFEIFQNADDAAIELVQNWSLSDDETADSQTFHVVTDETCITLAHFGRRINQYPLEQRDATMGFDNDLWKMLVLSLSNKGHGESDTSRAVTGKFGLGFKSSYLICDRPQLLSGRLAFEVTGAMYPRRLIGDERLSLDSCRNDLLDGNTQSTVVQLQLTSTTADQVLHDFKRLAHIAVVFARQIKRCIVNAGQSETEWLPKKVTAANRCYTGTLSPLLGSDGIIPQPLRTLQLESDFGSLLLALGPREFDEFEDDIPTIWVTAPTRETMELGFLLNGPFALDVGRAQLAREFAQNRQTAASLGSALGDQLCQVFEATTSNDGWERLRADLGLASDASRYDFWDSLFSLIGTGIAHRAKQESPADSLIREVFWADHDRGAAKLYRECQAVPTRLRGNYQTLISTSQIKYALDGILADDPDVFAAVSKWEAFEQHAPAGTVVSNSHVFESLKQIASVSNFSAAHIKILNVPSVLAWEFHYGCFAPSDVALKLGATITKKSLELMADLEYRATRELLEQVEFKGQDNQYHPAKVLLIGHETDLERDDRRDDERFRARFAPAARVLSDEYIGDAMAFFDVCRDTLKADARLMAEWVVEAMDFDHQRAALEYLARGQLAQPLFGELKRRGCKGTWFANPVHSEAFASLDDDTKDRLFFLLPADQRQNFNWDEHSNREEDDHEVDPEATLNDIHEWWSESRTLPQDKFDGRSFLEEYARRTYPFGTPTNLESDNENNRRVEWITVFLLALMHTIGRAQPEQHRKFIAKCGSEGWLDMFAASEPESERWMQFVSDYLERQIDEAEYFHWMRQFVGIFQMSKYLDGYAELFLAIGRIDRPFQLVEVLHSRSSSLFQGGGVSVPPLSRVLGLGSCFVVRELIRLNVLSNPHAIRHGYVPVKRVRDIFQQLGCEGLDLQVQRWDMARHLYCFVEEHLGAEQATFMNDFDIPFQFIAEDVDLRQMFFHQDVVDDGGEDETDREEPIF</sequence>
<accession>A0ABT0U592</accession>
<dbReference type="PANTHER" id="PTHR15600:SF42">
    <property type="entry name" value="SACSIN"/>
    <property type="match status" value="1"/>
</dbReference>
<dbReference type="EMBL" id="JAMQBK010000039">
    <property type="protein sequence ID" value="MCM2372089.1"/>
    <property type="molecule type" value="Genomic_DNA"/>
</dbReference>
<feature type="coiled-coil region" evidence="1">
    <location>
        <begin position="1552"/>
        <end position="1579"/>
    </location>
</feature>
<dbReference type="InterPro" id="IPR052972">
    <property type="entry name" value="Sacsin_chaperone_reg"/>
</dbReference>
<dbReference type="Gene3D" id="3.30.565.10">
    <property type="entry name" value="Histidine kinase-like ATPase, C-terminal domain"/>
    <property type="match status" value="1"/>
</dbReference>
<feature type="domain" description="Sacsin/Nov" evidence="2">
    <location>
        <begin position="35"/>
        <end position="123"/>
    </location>
</feature>
<name>A0ABT0U592_9BACT</name>
<comment type="caution">
    <text evidence="3">The sequence shown here is derived from an EMBL/GenBank/DDBJ whole genome shotgun (WGS) entry which is preliminary data.</text>
</comment>